<evidence type="ECO:0000313" key="2">
    <source>
        <dbReference type="Proteomes" id="UP000070404"/>
    </source>
</evidence>
<name>A0A133VKK6_9EURY</name>
<dbReference type="PANTHER" id="PTHR15811:SF5">
    <property type="entry name" value="MTH938 DOMAIN-CONTAINING PROTEIN"/>
    <property type="match status" value="1"/>
</dbReference>
<dbReference type="Pfam" id="PF04430">
    <property type="entry name" value="DUF498"/>
    <property type="match status" value="1"/>
</dbReference>
<protein>
    <submittedName>
        <fullName evidence="1">Uncharacterized protein</fullName>
    </submittedName>
</protein>
<comment type="caution">
    <text evidence="1">The sequence shown here is derived from an EMBL/GenBank/DDBJ whole genome shotgun (WGS) entry which is preliminary data.</text>
</comment>
<reference evidence="1 2" key="1">
    <citation type="journal article" date="2016" name="Sci. Rep.">
        <title>Metabolic traits of an uncultured archaeal lineage -MSBL1- from brine pools of the Red Sea.</title>
        <authorList>
            <person name="Mwirichia R."/>
            <person name="Alam I."/>
            <person name="Rashid M."/>
            <person name="Vinu M."/>
            <person name="Ba-Alawi W."/>
            <person name="Anthony Kamau A."/>
            <person name="Kamanda Ngugi D."/>
            <person name="Goker M."/>
            <person name="Klenk H.P."/>
            <person name="Bajic V."/>
            <person name="Stingl U."/>
        </authorList>
    </citation>
    <scope>NUCLEOTIDE SEQUENCE [LARGE SCALE GENOMIC DNA]</scope>
    <source>
        <strain evidence="1">SCGC-AAA382C18</strain>
    </source>
</reference>
<proteinExistence type="predicted"/>
<organism evidence="1 2">
    <name type="scientific">candidate division MSBL1 archaeon SCGC-AAA382C18</name>
    <dbReference type="NCBI Taxonomy" id="1698281"/>
    <lineage>
        <taxon>Archaea</taxon>
        <taxon>Methanobacteriati</taxon>
        <taxon>Methanobacteriota</taxon>
        <taxon>candidate division MSBL1</taxon>
    </lineage>
</organism>
<dbReference type="SUPFAM" id="SSF64076">
    <property type="entry name" value="MTH938-like"/>
    <property type="match status" value="1"/>
</dbReference>
<dbReference type="Gene3D" id="3.40.1230.10">
    <property type="entry name" value="MTH938-like"/>
    <property type="match status" value="1"/>
</dbReference>
<dbReference type="AlphaFoldDB" id="A0A133VKK6"/>
<dbReference type="Proteomes" id="UP000070404">
    <property type="component" value="Unassembled WGS sequence"/>
</dbReference>
<sequence length="124" mass="14497">MDIDASSFGNISIDGKRYDYDVVVYPSTIERRKKQITKRQHGTSHKFSKKELEEYLRKIEADEIEILYVGQGHNGRLGLLEEARNLLREKSIDFVELKTSEAAEKFMDDERPRENKMAIFHTTC</sequence>
<accession>A0A133VKK6</accession>
<dbReference type="InterPro" id="IPR036748">
    <property type="entry name" value="MTH938-like_sf"/>
</dbReference>
<dbReference type="EMBL" id="LHYF01000016">
    <property type="protein sequence ID" value="KXB06957.1"/>
    <property type="molecule type" value="Genomic_DNA"/>
</dbReference>
<gene>
    <name evidence="1" type="ORF">AKJ52_01270</name>
</gene>
<evidence type="ECO:0000313" key="1">
    <source>
        <dbReference type="EMBL" id="KXB06957.1"/>
    </source>
</evidence>
<dbReference type="GO" id="GO:0005737">
    <property type="term" value="C:cytoplasm"/>
    <property type="evidence" value="ECO:0007669"/>
    <property type="project" value="TreeGrafter"/>
</dbReference>
<dbReference type="PANTHER" id="PTHR15811">
    <property type="entry name" value="MTH938 DOMAIN-CONTAINING PROTEIN"/>
    <property type="match status" value="1"/>
</dbReference>
<keyword evidence="2" id="KW-1185">Reference proteome</keyword>
<dbReference type="InterPro" id="IPR007523">
    <property type="entry name" value="NDUFAF3/AAMDC"/>
</dbReference>